<evidence type="ECO:0000256" key="1">
    <source>
        <dbReference type="SAM" id="MobiDB-lite"/>
    </source>
</evidence>
<dbReference type="Gene3D" id="2.130.10.10">
    <property type="entry name" value="YVTN repeat-like/Quinoprotein amine dehydrogenase"/>
    <property type="match status" value="2"/>
</dbReference>
<evidence type="ECO:0000313" key="2">
    <source>
        <dbReference type="EMBL" id="GCE13065.1"/>
    </source>
</evidence>
<reference evidence="3" key="1">
    <citation type="submission" date="2018-12" db="EMBL/GenBank/DDBJ databases">
        <title>Tengunoibacter tsumagoiensis gen. nov., sp. nov., Dictyobacter kobayashii sp. nov., D. alpinus sp. nov., and D. joshuensis sp. nov. and description of Dictyobacteraceae fam. nov. within the order Ktedonobacterales isolated from Tengu-no-mugimeshi.</title>
        <authorList>
            <person name="Wang C.M."/>
            <person name="Zheng Y."/>
            <person name="Sakai Y."/>
            <person name="Toyoda A."/>
            <person name="Minakuchi Y."/>
            <person name="Abe K."/>
            <person name="Yokota A."/>
            <person name="Yabe S."/>
        </authorList>
    </citation>
    <scope>NUCLEOTIDE SEQUENCE [LARGE SCALE GENOMIC DNA]</scope>
    <source>
        <strain evidence="3">Uno3</strain>
    </source>
</reference>
<gene>
    <name evidence="2" type="ORF">KTT_29240</name>
</gene>
<dbReference type="Proteomes" id="UP000287352">
    <property type="component" value="Unassembled WGS sequence"/>
</dbReference>
<accession>A0A402A1Y4</accession>
<dbReference type="PANTHER" id="PTHR47199">
    <property type="entry name" value="PHOTOSYSTEM II STABILITY/ASSEMBLY FACTOR HCF136, CHLOROPLASTIC"/>
    <property type="match status" value="1"/>
</dbReference>
<dbReference type="SUPFAM" id="SSF50939">
    <property type="entry name" value="Sialidases"/>
    <property type="match status" value="1"/>
</dbReference>
<organism evidence="2 3">
    <name type="scientific">Tengunoibacter tsumagoiensis</name>
    <dbReference type="NCBI Taxonomy" id="2014871"/>
    <lineage>
        <taxon>Bacteria</taxon>
        <taxon>Bacillati</taxon>
        <taxon>Chloroflexota</taxon>
        <taxon>Ktedonobacteria</taxon>
        <taxon>Ktedonobacterales</taxon>
        <taxon>Dictyobacteraceae</taxon>
        <taxon>Tengunoibacter</taxon>
    </lineage>
</organism>
<dbReference type="InterPro" id="IPR036278">
    <property type="entry name" value="Sialidase_sf"/>
</dbReference>
<dbReference type="EMBL" id="BIFR01000001">
    <property type="protein sequence ID" value="GCE13065.1"/>
    <property type="molecule type" value="Genomic_DNA"/>
</dbReference>
<keyword evidence="3" id="KW-1185">Reference proteome</keyword>
<feature type="region of interest" description="Disordered" evidence="1">
    <location>
        <begin position="1"/>
        <end position="20"/>
    </location>
</feature>
<dbReference type="PANTHER" id="PTHR47199:SF2">
    <property type="entry name" value="PHOTOSYSTEM II STABILITY_ASSEMBLY FACTOR HCF136, CHLOROPLASTIC"/>
    <property type="match status" value="1"/>
</dbReference>
<sequence>MSACGQEPIGTGDGGPLPAKIAEPLTQVRLVDANSGWALTKHAILHTLNGGQQWSDVTPPSAMASGGDKAESTFQTAQRAWVVVPASISGSSGGLHIVVWHTTDAGKNWTSVTINDSDAVGLADRPNFVDDKHGWLLVNLSAGAGSQGVHLYHTNDAGQTWKIIAQAPGSLSLSGQKAGPTFENTQQGWISHSVGALTDSVLVERSNDGGVTWADNNLPPLAGVTDAFYETTPPVFIGWTGLMPVHVSSSAGQWLAMYSSGNDGGRWYASYTKDFDTHDIYIADETHYWALDKGALYANTTGASNWSKIATLASTADKMSFINANQGWITDTANAVLYHTTDGGHTWTTIHYTIV</sequence>
<name>A0A402A1Y4_9CHLR</name>
<protein>
    <recommendedName>
        <fullName evidence="4">Photosynthesis system II assembly factor Ycf48/Hcf136-like domain-containing protein</fullName>
    </recommendedName>
</protein>
<evidence type="ECO:0000313" key="3">
    <source>
        <dbReference type="Proteomes" id="UP000287352"/>
    </source>
</evidence>
<dbReference type="CDD" id="cd15482">
    <property type="entry name" value="Sialidase_non-viral"/>
    <property type="match status" value="1"/>
</dbReference>
<dbReference type="AlphaFoldDB" id="A0A402A1Y4"/>
<comment type="caution">
    <text evidence="2">The sequence shown here is derived from an EMBL/GenBank/DDBJ whole genome shotgun (WGS) entry which is preliminary data.</text>
</comment>
<evidence type="ECO:0008006" key="4">
    <source>
        <dbReference type="Google" id="ProtNLM"/>
    </source>
</evidence>
<dbReference type="InterPro" id="IPR015943">
    <property type="entry name" value="WD40/YVTN_repeat-like_dom_sf"/>
</dbReference>
<proteinExistence type="predicted"/>